<evidence type="ECO:0000313" key="1">
    <source>
        <dbReference type="EMBL" id="MCF2302079.1"/>
    </source>
</evidence>
<dbReference type="EMBL" id="WMCP01000010">
    <property type="protein sequence ID" value="MCF2302079.1"/>
    <property type="molecule type" value="Genomic_DNA"/>
</dbReference>
<gene>
    <name evidence="1" type="ORF">GLP33_10100</name>
</gene>
<proteinExistence type="predicted"/>
<dbReference type="Proteomes" id="UP000813876">
    <property type="component" value="Unassembled WGS sequence"/>
</dbReference>
<evidence type="ECO:0000313" key="2">
    <source>
        <dbReference type="Proteomes" id="UP000813876"/>
    </source>
</evidence>
<organism evidence="1 2">
    <name type="scientific">Photobacterium phosphoreum</name>
    <dbReference type="NCBI Taxonomy" id="659"/>
    <lineage>
        <taxon>Bacteria</taxon>
        <taxon>Pseudomonadati</taxon>
        <taxon>Pseudomonadota</taxon>
        <taxon>Gammaproteobacteria</taxon>
        <taxon>Vibrionales</taxon>
        <taxon>Vibrionaceae</taxon>
        <taxon>Photobacterium</taxon>
    </lineage>
</organism>
<dbReference type="RefSeq" id="WP_105026912.1">
    <property type="nucleotide sequence ID" value="NZ_MSCQ01000002.1"/>
</dbReference>
<dbReference type="AlphaFoldDB" id="A0AAW4ZYN1"/>
<dbReference type="GeneID" id="57354476"/>
<sequence>MENKKKDKFIELAENRVNKALKDIQLISNLSNTKAYSYTKKDTDKIYGVLKKAVEDMKARFEQSEDKEINFKL</sequence>
<comment type="caution">
    <text evidence="1">The sequence shown here is derived from an EMBL/GenBank/DDBJ whole genome shotgun (WGS) entry which is preliminary data.</text>
</comment>
<name>A0AAW4ZYN1_PHOPO</name>
<accession>A0AAW4ZYN1</accession>
<reference evidence="1" key="1">
    <citation type="submission" date="2019-11" db="EMBL/GenBank/DDBJ databases">
        <title>Comparative genomics of photobacteria reveal adaptation to distinct habitats.</title>
        <authorList>
            <person name="Fuertes-Perez S."/>
            <person name="Hilgarth M."/>
            <person name="Vogel R.F."/>
        </authorList>
    </citation>
    <scope>NUCLEOTIDE SEQUENCE</scope>
    <source>
        <strain evidence="1">TMW2.2145</strain>
    </source>
</reference>
<protein>
    <submittedName>
        <fullName evidence="1">Uncharacterized protein</fullName>
    </submittedName>
</protein>